<feature type="chain" id="PRO_5036082183" description="EGF-like domain-containing protein" evidence="4">
    <location>
        <begin position="28"/>
        <end position="593"/>
    </location>
</feature>
<dbReference type="PANTHER" id="PTHR14949:SF56">
    <property type="entry name" value="EGF-LIKE-DOMAIN, MULTIPLE 7"/>
    <property type="match status" value="1"/>
</dbReference>
<dbReference type="Gene3D" id="2.60.120.260">
    <property type="entry name" value="Galactose-binding domain-like"/>
    <property type="match status" value="1"/>
</dbReference>
<evidence type="ECO:0000313" key="6">
    <source>
        <dbReference type="EMBL" id="RLN55707.1"/>
    </source>
</evidence>
<evidence type="ECO:0000259" key="5">
    <source>
        <dbReference type="PROSITE" id="PS50026"/>
    </source>
</evidence>
<dbReference type="InterPro" id="IPR000742">
    <property type="entry name" value="EGF"/>
</dbReference>
<dbReference type="OrthoDB" id="442731at2759"/>
<feature type="disulfide bond" evidence="3">
    <location>
        <begin position="135"/>
        <end position="144"/>
    </location>
</feature>
<feature type="signal peptide" evidence="4">
    <location>
        <begin position="1"/>
        <end position="27"/>
    </location>
</feature>
<dbReference type="PROSITE" id="PS50026">
    <property type="entry name" value="EGF_3"/>
    <property type="match status" value="2"/>
</dbReference>
<dbReference type="InterPro" id="IPR050969">
    <property type="entry name" value="Dev_Signal_Modulators"/>
</dbReference>
<organism evidence="6 8">
    <name type="scientific">Phytophthora kernoviae</name>
    <dbReference type="NCBI Taxonomy" id="325452"/>
    <lineage>
        <taxon>Eukaryota</taxon>
        <taxon>Sar</taxon>
        <taxon>Stramenopiles</taxon>
        <taxon>Oomycota</taxon>
        <taxon>Peronosporomycetes</taxon>
        <taxon>Peronosporales</taxon>
        <taxon>Peronosporaceae</taxon>
        <taxon>Phytophthora</taxon>
    </lineage>
</organism>
<evidence type="ECO:0000256" key="1">
    <source>
        <dbReference type="ARBA" id="ARBA00022729"/>
    </source>
</evidence>
<proteinExistence type="predicted"/>
<dbReference type="EMBL" id="MBDO02000416">
    <property type="protein sequence ID" value="RLN55707.1"/>
    <property type="molecule type" value="Genomic_DNA"/>
</dbReference>
<gene>
    <name evidence="7" type="ORF">BBJ29_006816</name>
    <name evidence="6" type="ORF">BBP00_00008373</name>
</gene>
<dbReference type="PANTHER" id="PTHR14949">
    <property type="entry name" value="EGF-LIKE-DOMAIN, MULTIPLE 7, 8"/>
    <property type="match status" value="1"/>
</dbReference>
<dbReference type="Proteomes" id="UP000277300">
    <property type="component" value="Unassembled WGS sequence"/>
</dbReference>
<accession>A0A3F2RFH8</accession>
<feature type="disulfide bond" evidence="3">
    <location>
        <begin position="29"/>
        <end position="39"/>
    </location>
</feature>
<name>A0A3F2RFH8_9STRA</name>
<dbReference type="Proteomes" id="UP000284657">
    <property type="component" value="Unassembled WGS sequence"/>
</dbReference>
<reference evidence="8 9" key="1">
    <citation type="submission" date="2018-07" db="EMBL/GenBank/DDBJ databases">
        <title>Genome sequencing of oomycete isolates from Chile give support for New Zealand origin for Phytophthora kernoviae and make available the first Nothophytophthora sp. genome.</title>
        <authorList>
            <person name="Studholme D.J."/>
            <person name="Sanfuentes E."/>
            <person name="Panda P."/>
            <person name="Hill R."/>
            <person name="Sambles C."/>
            <person name="Grant M."/>
            <person name="Williams N.M."/>
            <person name="Mcdougal R.L."/>
        </authorList>
    </citation>
    <scope>NUCLEOTIDE SEQUENCE [LARGE SCALE GENOMIC DNA]</scope>
    <source>
        <strain evidence="6">Chile6</strain>
        <strain evidence="7">Chile7</strain>
    </source>
</reference>
<comment type="caution">
    <text evidence="3">Lacks conserved residue(s) required for the propagation of feature annotation.</text>
</comment>
<feature type="domain" description="EGF-like" evidence="5">
    <location>
        <begin position="25"/>
        <end position="57"/>
    </location>
</feature>
<dbReference type="Gene3D" id="2.10.25.10">
    <property type="entry name" value="Laminin"/>
    <property type="match status" value="1"/>
</dbReference>
<keyword evidence="3" id="KW-0245">EGF-like domain</keyword>
<dbReference type="AlphaFoldDB" id="A0A3F2RFH8"/>
<keyword evidence="2 3" id="KW-1015">Disulfide bond</keyword>
<feature type="domain" description="EGF-like" evidence="5">
    <location>
        <begin position="111"/>
        <end position="145"/>
    </location>
</feature>
<dbReference type="PROSITE" id="PS00022">
    <property type="entry name" value="EGF_1"/>
    <property type="match status" value="2"/>
</dbReference>
<keyword evidence="1 4" id="KW-0732">Signal</keyword>
<evidence type="ECO:0000256" key="3">
    <source>
        <dbReference type="PROSITE-ProRule" id="PRU00076"/>
    </source>
</evidence>
<evidence type="ECO:0000313" key="7">
    <source>
        <dbReference type="EMBL" id="RLN61927.1"/>
    </source>
</evidence>
<evidence type="ECO:0000313" key="9">
    <source>
        <dbReference type="Proteomes" id="UP000284657"/>
    </source>
</evidence>
<dbReference type="PROSITE" id="PS01186">
    <property type="entry name" value="EGF_2"/>
    <property type="match status" value="2"/>
</dbReference>
<evidence type="ECO:0000256" key="2">
    <source>
        <dbReference type="ARBA" id="ARBA00023157"/>
    </source>
</evidence>
<evidence type="ECO:0000256" key="4">
    <source>
        <dbReference type="SAM" id="SignalP"/>
    </source>
</evidence>
<comment type="caution">
    <text evidence="6">The sequence shown here is derived from an EMBL/GenBank/DDBJ whole genome shotgun (WGS) entry which is preliminary data.</text>
</comment>
<evidence type="ECO:0000313" key="8">
    <source>
        <dbReference type="Proteomes" id="UP000277300"/>
    </source>
</evidence>
<sequence>MHALRKMLLAAGLVLVSLALLTVPTSAECPNGCSGNGACMAKDMCQCFKNYQGNDCLDRICQFGHAHVDTPKGDLNFDLNRMTSSPSPWILQDSQQFPAGTYEYFYPGAQTGEAHFYMECSNKGLCDRTQGTCACFDGFEGVACQRATCPNKCSGHGNCETIRKFGLKAPGTLFGNPSSVVPITYDLWDSQVSYGCRCDPWYHGPDCSLRSCKVGVDPMFLSVGSAVYETFVVHIYTAGTFTDDTAGAAPQNFFRLRLFDHHGESYITNVIPITNDADATSGAANAQANWAAVTTAITKIPNQAFGNVLCEPTSGSVGAYLNGYKHTRAASSKGLSVVCQFIGNPGKLRVPEVAAYGLKGAPVTVVQVYSMQKGTDSEWFTQDSGAFTGPTTTDNLVYTVTAGSILADTAVTLFKLGSHVVAGKLAPATTLTLTYPILHTLSSTSIERFDVPSGTGFAVVEIAIVTPTTSGWTAGTDPYVLQGVTVISVTTDPAAALGDLFFYENQFYKYTSVASNAGNWDITLDRPFVGNSVNGGPSKFGKIYKVTPPGKTYQYNYVSECSGRGLCTTETGVCACFKGYTDDNCDTQNILAL</sequence>
<dbReference type="SMART" id="SM00181">
    <property type="entry name" value="EGF"/>
    <property type="match status" value="4"/>
</dbReference>
<feature type="disulfide bond" evidence="3">
    <location>
        <begin position="47"/>
        <end position="56"/>
    </location>
</feature>
<protein>
    <recommendedName>
        <fullName evidence="5">EGF-like domain-containing protein</fullName>
    </recommendedName>
</protein>
<dbReference type="EMBL" id="MBAD02000860">
    <property type="protein sequence ID" value="RLN61927.1"/>
    <property type="molecule type" value="Genomic_DNA"/>
</dbReference>